<dbReference type="AlphaFoldDB" id="A0A9N9DY65"/>
<evidence type="ECO:0000256" key="1">
    <source>
        <dbReference type="SAM" id="Phobius"/>
    </source>
</evidence>
<proteinExistence type="predicted"/>
<reference evidence="2" key="1">
    <citation type="submission" date="2021-06" db="EMBL/GenBank/DDBJ databases">
        <authorList>
            <person name="Kallberg Y."/>
            <person name="Tangrot J."/>
            <person name="Rosling A."/>
        </authorList>
    </citation>
    <scope>NUCLEOTIDE SEQUENCE</scope>
    <source>
        <strain evidence="2">FL966</strain>
    </source>
</reference>
<feature type="transmembrane region" description="Helical" evidence="1">
    <location>
        <begin position="145"/>
        <end position="164"/>
    </location>
</feature>
<evidence type="ECO:0000313" key="2">
    <source>
        <dbReference type="EMBL" id="CAG8652427.1"/>
    </source>
</evidence>
<keyword evidence="1" id="KW-0812">Transmembrane</keyword>
<name>A0A9N9DY65_9GLOM</name>
<feature type="non-terminal residue" evidence="2">
    <location>
        <position position="1"/>
    </location>
</feature>
<keyword evidence="1" id="KW-0472">Membrane</keyword>
<dbReference type="EMBL" id="CAJVQA010007148">
    <property type="protein sequence ID" value="CAG8652427.1"/>
    <property type="molecule type" value="Genomic_DNA"/>
</dbReference>
<keyword evidence="3" id="KW-1185">Reference proteome</keyword>
<organism evidence="2 3">
    <name type="scientific">Cetraspora pellucida</name>
    <dbReference type="NCBI Taxonomy" id="1433469"/>
    <lineage>
        <taxon>Eukaryota</taxon>
        <taxon>Fungi</taxon>
        <taxon>Fungi incertae sedis</taxon>
        <taxon>Mucoromycota</taxon>
        <taxon>Glomeromycotina</taxon>
        <taxon>Glomeromycetes</taxon>
        <taxon>Diversisporales</taxon>
        <taxon>Gigasporaceae</taxon>
        <taxon>Cetraspora</taxon>
    </lineage>
</organism>
<gene>
    <name evidence="2" type="ORF">CPELLU_LOCUS9404</name>
</gene>
<comment type="caution">
    <text evidence="2">The sequence shown here is derived from an EMBL/GenBank/DDBJ whole genome shotgun (WGS) entry which is preliminary data.</text>
</comment>
<dbReference type="OrthoDB" id="2418329at2759"/>
<sequence length="243" mass="28800">STIKENNEEQEVNEKITTLLDQQEKEAFIHKLHTIICYKTRICLSKINHEATFKIFNNLQKLSKSEYNMLLLGILHIITRPTETLCDKEKQYLTVKYTFDTNKICEKAFQTIYSLSNKKCDNIHQHYHTNSIKPIKHVLIRKKPFSALLFTTVLNILTFIINYTNCYRLPSSGQHFQEDTMAIIFLSASKSYAVLHYIYQSNLDENSDYYVSHWSFMWIWKKYVSEIHFLSPRSNLCMLCKNM</sequence>
<dbReference type="PANTHER" id="PTHR34415">
    <property type="entry name" value="INTEGRASE CATALYTIC DOMAIN-CONTAINING PROTEIN"/>
    <property type="match status" value="1"/>
</dbReference>
<evidence type="ECO:0000313" key="3">
    <source>
        <dbReference type="Proteomes" id="UP000789759"/>
    </source>
</evidence>
<keyword evidence="1" id="KW-1133">Transmembrane helix</keyword>
<dbReference type="PANTHER" id="PTHR34415:SF1">
    <property type="entry name" value="INTEGRASE CATALYTIC DOMAIN-CONTAINING PROTEIN"/>
    <property type="match status" value="1"/>
</dbReference>
<dbReference type="Proteomes" id="UP000789759">
    <property type="component" value="Unassembled WGS sequence"/>
</dbReference>
<accession>A0A9N9DY65</accession>
<protein>
    <submittedName>
        <fullName evidence="2">9067_t:CDS:1</fullName>
    </submittedName>
</protein>